<dbReference type="Pfam" id="PF13728">
    <property type="entry name" value="TraF"/>
    <property type="match status" value="1"/>
</dbReference>
<reference evidence="2 3" key="2">
    <citation type="journal article" date="2011" name="Mol. Biol. Evol.">
        <title>Unity in variety--the pan-genome of the Chlamydiae.</title>
        <authorList>
            <person name="Collingro A."/>
            <person name="Tischler P."/>
            <person name="Weinmaier T."/>
            <person name="Penz T."/>
            <person name="Heinz E."/>
            <person name="Brunham R.C."/>
            <person name="Read T.D."/>
            <person name="Bavoil P.M."/>
            <person name="Sachse K."/>
            <person name="Kahane S."/>
            <person name="Friedman M.G."/>
            <person name="Rattei T."/>
            <person name="Myers G.S."/>
            <person name="Horn M."/>
        </authorList>
    </citation>
    <scope>NUCLEOTIDE SEQUENCE [LARGE SCALE GENOMIC DNA]</scope>
    <source>
        <strain evidence="3">ATCC VR-1471 / Z</strain>
        <plasmid evidence="2 3">pSn</plasmid>
    </source>
</reference>
<dbReference type="InterPro" id="IPR036249">
    <property type="entry name" value="Thioredoxin-like_sf"/>
</dbReference>
<name>F8L2X9_SIMNZ</name>
<feature type="signal peptide" evidence="1">
    <location>
        <begin position="1"/>
        <end position="20"/>
    </location>
</feature>
<sequence>MKAKLLLLLLFPCFCFSDFYQEGHFVGFYFFEDPEPKKEEEEISRDYSKVNDPNEAQRITKENNERFQKAIDLATLNPTPDHILRALQIQSDIVDRSLKFSEEVRRFIIENPEIGAVFDTPISQRGMNVKKVVEKAEKEAIISQIKEKYFLLLFAEGGCPYSEIAADVALMMEEEYGLKVRIVVVNDKPFKHTSNELKSKSLPALFSVNRFPVFFLVNPSSLQRKSNQLIDFERYAVGAGMVSLTEIVNNIYRQALHYHLVDQPLDFHANN</sequence>
<gene>
    <name evidence="2" type="primary">traF</name>
    <name evidence="2" type="ordered locus">SNE_B24660</name>
</gene>
<dbReference type="KEGG" id="sng:SNE_B24660"/>
<dbReference type="Proteomes" id="UP000000496">
    <property type="component" value="Plasmid pSn"/>
</dbReference>
<dbReference type="EMBL" id="FR872581">
    <property type="protein sequence ID" value="CCB87825.1"/>
    <property type="molecule type" value="Genomic_DNA"/>
</dbReference>
<dbReference type="SUPFAM" id="SSF52833">
    <property type="entry name" value="Thioredoxin-like"/>
    <property type="match status" value="1"/>
</dbReference>
<evidence type="ECO:0000313" key="2">
    <source>
        <dbReference type="EMBL" id="CCB87825.1"/>
    </source>
</evidence>
<dbReference type="HOGENOM" id="CLU_1026353_0_0_0"/>
<reference key="1">
    <citation type="journal article" date="2011" name="Mol. Biol. Evol.">
        <title>Unity in variety -- the pan-genome of the Chlamydiae.</title>
        <authorList>
            <person name="Collingro A."/>
            <person name="Tischler P."/>
            <person name="Weinmaier T."/>
            <person name="Penz T."/>
            <person name="Heinz E."/>
            <person name="Brunham R.C."/>
            <person name="Read T.D."/>
            <person name="Bavoil P.M."/>
            <person name="Sachse K."/>
            <person name="Kahane S."/>
            <person name="Friedman M.G."/>
            <person name="Rattei T."/>
            <person name="Myers G.S.A."/>
            <person name="Horn M."/>
        </authorList>
    </citation>
    <scope>NUCLEOTIDE SEQUENCE</scope>
    <source>
        <strain>Z</strain>
    </source>
</reference>
<protein>
    <submittedName>
        <fullName evidence="2">Conjugal transfer disulfide-bond formation protein TraF</fullName>
    </submittedName>
</protein>
<evidence type="ECO:0000313" key="3">
    <source>
        <dbReference type="Proteomes" id="UP000000496"/>
    </source>
</evidence>
<keyword evidence="1" id="KW-0732">Signal</keyword>
<dbReference type="eggNOG" id="COG0526">
    <property type="taxonomic scope" value="Bacteria"/>
</dbReference>
<geneLocation type="plasmid" evidence="2 3">
    <name>pSn</name>
</geneLocation>
<feature type="chain" id="PRO_5003374088" evidence="1">
    <location>
        <begin position="21"/>
        <end position="271"/>
    </location>
</feature>
<keyword evidence="2" id="KW-0614">Plasmid</keyword>
<keyword evidence="3" id="KW-1185">Reference proteome</keyword>
<dbReference type="RefSeq" id="WP_013935059.1">
    <property type="nucleotide sequence ID" value="NC_015710.1"/>
</dbReference>
<accession>F8L2X9</accession>
<dbReference type="InterPro" id="IPR039555">
    <property type="entry name" value="TraF/TrbB"/>
</dbReference>
<dbReference type="AlphaFoldDB" id="F8L2X9"/>
<evidence type="ECO:0000256" key="1">
    <source>
        <dbReference type="SAM" id="SignalP"/>
    </source>
</evidence>
<organism evidence="2 3">
    <name type="scientific">Simkania negevensis (strain ATCC VR-1471 / DSM 27360 / Z)</name>
    <dbReference type="NCBI Taxonomy" id="331113"/>
    <lineage>
        <taxon>Bacteria</taxon>
        <taxon>Pseudomonadati</taxon>
        <taxon>Chlamydiota</taxon>
        <taxon>Chlamydiia</taxon>
        <taxon>Parachlamydiales</taxon>
        <taxon>Simkaniaceae</taxon>
        <taxon>Simkania</taxon>
    </lineage>
</organism>
<proteinExistence type="predicted"/>